<name>A0AAX2CJA4_9BACI</name>
<proteinExistence type="predicted"/>
<sequence>MRDCINLEEIVPEKDITLTKLSKITHLSQSNLWKTINGQVPMNFSKLMKILVNTETEDQKMEIVQGFLKSTDKEADIRAAMYYTYLAGYTDILHSLLERDCRQSVTKHYKEIFKVGIERQSGNLRSKDFFKRLDDLRAKVNLNKVNINILVNLLSIYGYSDMGAYNLFVTMHDMIRDKLYEMPDGLEKTLINTELNILCAYAYLMQDEVENARNLLYEVLNIAEMPCLLKATAYSVLGESYIFTNVEKSIHYFKISLQELHKITNSKSLLKRKLVENTLAFCCIIRKIPVKSSYIHDIAEQALLKIFLNEHDAAAEMLYKIENRTAFQDLYLAVATKNSELRKKAYHRFLKDGNLFYIKIFDILK</sequence>
<organism evidence="1 2">
    <name type="scientific">Bacillus cytotoxicus</name>
    <dbReference type="NCBI Taxonomy" id="580165"/>
    <lineage>
        <taxon>Bacteria</taxon>
        <taxon>Bacillati</taxon>
        <taxon>Bacillota</taxon>
        <taxon>Bacilli</taxon>
        <taxon>Bacillales</taxon>
        <taxon>Bacillaceae</taxon>
        <taxon>Bacillus</taxon>
        <taxon>Bacillus cereus group</taxon>
    </lineage>
</organism>
<dbReference type="NCBIfam" id="NF038310">
    <property type="entry name" value="lysogeny_AimR"/>
    <property type="match status" value="1"/>
</dbReference>
<gene>
    <name evidence="1" type="ORF">BCB44BAC_02974</name>
</gene>
<dbReference type="EMBL" id="FMIK01000039">
    <property type="protein sequence ID" value="SCL98169.1"/>
    <property type="molecule type" value="Genomic_DNA"/>
</dbReference>
<evidence type="ECO:0000313" key="2">
    <source>
        <dbReference type="Proteomes" id="UP000242164"/>
    </source>
</evidence>
<comment type="caution">
    <text evidence="1">The sequence shown here is derived from an EMBL/GenBank/DDBJ whole genome shotgun (WGS) entry which is preliminary data.</text>
</comment>
<dbReference type="Proteomes" id="UP000242164">
    <property type="component" value="Unassembled WGS sequence"/>
</dbReference>
<evidence type="ECO:0000313" key="1">
    <source>
        <dbReference type="EMBL" id="SCL98169.1"/>
    </source>
</evidence>
<accession>A0AAX2CJA4</accession>
<protein>
    <submittedName>
        <fullName evidence="1">Prophage helix-turn-helix protein</fullName>
    </submittedName>
</protein>
<dbReference type="Pfam" id="PF22871">
    <property type="entry name" value="AimR"/>
    <property type="match status" value="1"/>
</dbReference>
<dbReference type="AlphaFoldDB" id="A0AAX2CJA4"/>
<dbReference type="GeneID" id="33897881"/>
<dbReference type="RefSeq" id="WP_012095073.1">
    <property type="nucleotide sequence ID" value="NZ_CP024096.1"/>
</dbReference>
<dbReference type="InterPro" id="IPR047705">
    <property type="entry name" value="AimR-like"/>
</dbReference>
<reference evidence="1 2" key="1">
    <citation type="submission" date="2016-08" db="EMBL/GenBank/DDBJ databases">
        <authorList>
            <person name="Loux V."/>
            <person name="Rue O."/>
        </authorList>
    </citation>
    <scope>NUCLEOTIDE SEQUENCE [LARGE SCALE GENOMIC DNA]</scope>
    <source>
        <strain evidence="1 2">AFSSA_08CEB44bac</strain>
    </source>
</reference>